<dbReference type="PANTHER" id="PTHR43660:SF1">
    <property type="entry name" value="DIPEPTIDYL CARBOXYPEPTIDASE"/>
    <property type="match status" value="1"/>
</dbReference>
<proteinExistence type="inferred from homology"/>
<keyword evidence="21" id="KW-1185">Reference proteome</keyword>
<dbReference type="SUPFAM" id="SSF55486">
    <property type="entry name" value="Metalloproteases ('zincins'), catalytic domain"/>
    <property type="match status" value="1"/>
</dbReference>
<evidence type="ECO:0000256" key="13">
    <source>
        <dbReference type="ARBA" id="ARBA00054529"/>
    </source>
</evidence>
<dbReference type="GO" id="GO:0004222">
    <property type="term" value="F:metalloendopeptidase activity"/>
    <property type="evidence" value="ECO:0007669"/>
    <property type="project" value="UniProtKB-EC"/>
</dbReference>
<evidence type="ECO:0000256" key="15">
    <source>
        <dbReference type="ARBA" id="ARBA00070755"/>
    </source>
</evidence>
<evidence type="ECO:0000256" key="5">
    <source>
        <dbReference type="ARBA" id="ARBA00022670"/>
    </source>
</evidence>
<evidence type="ECO:0000256" key="4">
    <source>
        <dbReference type="ARBA" id="ARBA00022645"/>
    </source>
</evidence>
<evidence type="ECO:0000256" key="8">
    <source>
        <dbReference type="ARBA" id="ARBA00022833"/>
    </source>
</evidence>
<comment type="catalytic activity">
    <reaction evidence="12">
        <text>Hydrolysis of unblocked, C-terminal dipeptides from oligopeptides, with broad specificity. Does not hydrolyze bonds in which P1' is Pro, or both P1 and P1' are Gly.</text>
        <dbReference type="EC" id="3.4.15.5"/>
    </reaction>
</comment>
<dbReference type="CDD" id="cd06456">
    <property type="entry name" value="M3A_DCP"/>
    <property type="match status" value="1"/>
</dbReference>
<keyword evidence="4" id="KW-0121">Carboxypeptidase</keyword>
<dbReference type="Gene3D" id="1.10.1370.40">
    <property type="match status" value="1"/>
</dbReference>
<evidence type="ECO:0000256" key="11">
    <source>
        <dbReference type="ARBA" id="ARBA00026100"/>
    </source>
</evidence>
<feature type="domain" description="Oligopeptidase A N-terminal" evidence="19">
    <location>
        <begin position="67"/>
        <end position="184"/>
    </location>
</feature>
<evidence type="ECO:0000256" key="3">
    <source>
        <dbReference type="ARBA" id="ARBA00022490"/>
    </source>
</evidence>
<evidence type="ECO:0000256" key="14">
    <source>
        <dbReference type="ARBA" id="ARBA00066668"/>
    </source>
</evidence>
<dbReference type="InterPro" id="IPR024077">
    <property type="entry name" value="Neurolysin/TOP_dom2"/>
</dbReference>
<evidence type="ECO:0000256" key="1">
    <source>
        <dbReference type="ARBA" id="ARBA00004496"/>
    </source>
</evidence>
<dbReference type="InterPro" id="IPR001567">
    <property type="entry name" value="Pept_M3A_M3B_dom"/>
</dbReference>
<dbReference type="InterPro" id="IPR045090">
    <property type="entry name" value="Pept_M3A_M3B"/>
</dbReference>
<dbReference type="Proteomes" id="UP000181976">
    <property type="component" value="Unassembled WGS sequence"/>
</dbReference>
<dbReference type="InterPro" id="IPR034005">
    <property type="entry name" value="M3A_DCP"/>
</dbReference>
<evidence type="ECO:0000256" key="2">
    <source>
        <dbReference type="ARBA" id="ARBA00006040"/>
    </source>
</evidence>
<evidence type="ECO:0000256" key="7">
    <source>
        <dbReference type="ARBA" id="ARBA00022801"/>
    </source>
</evidence>
<gene>
    <name evidence="20" type="ORF">SAMN05444380_11426</name>
</gene>
<protein>
    <recommendedName>
        <fullName evidence="15">Dipeptidyl carboxypeptidase</fullName>
        <ecNumber evidence="14">3.4.15.5</ecNumber>
        <ecNumber evidence="11">3.4.24.70</ecNumber>
    </recommendedName>
    <alternativeName>
        <fullName evidence="16">Peptidyl-dipeptidase Dcp</fullName>
    </alternativeName>
</protein>
<dbReference type="PANTHER" id="PTHR43660">
    <property type="entry name" value="DIPEPTIDYL CARBOXYPEPTIDASE"/>
    <property type="match status" value="1"/>
</dbReference>
<evidence type="ECO:0000256" key="10">
    <source>
        <dbReference type="ARBA" id="ARBA00024603"/>
    </source>
</evidence>
<reference evidence="20 21" key="1">
    <citation type="submission" date="2016-10" db="EMBL/GenBank/DDBJ databases">
        <authorList>
            <person name="de Groot N.N."/>
        </authorList>
    </citation>
    <scope>NUCLEOTIDE SEQUENCE [LARGE SCALE GENOMIC DNA]</scope>
    <source>
        <strain evidence="20 21">DSM 19012</strain>
    </source>
</reference>
<evidence type="ECO:0000256" key="6">
    <source>
        <dbReference type="ARBA" id="ARBA00022723"/>
    </source>
</evidence>
<dbReference type="RefSeq" id="WP_010527806.1">
    <property type="nucleotide sequence ID" value="NZ_AFSL01000063.1"/>
</dbReference>
<dbReference type="AlphaFoldDB" id="A0A1I2BSF4"/>
<evidence type="ECO:0000256" key="17">
    <source>
        <dbReference type="RuleBase" id="RU003435"/>
    </source>
</evidence>
<evidence type="ECO:0000256" key="9">
    <source>
        <dbReference type="ARBA" id="ARBA00023049"/>
    </source>
</evidence>
<organism evidence="20 21">
    <name type="scientific">Thermophagus xiamenensis</name>
    <dbReference type="NCBI Taxonomy" id="385682"/>
    <lineage>
        <taxon>Bacteria</taxon>
        <taxon>Pseudomonadati</taxon>
        <taxon>Bacteroidota</taxon>
        <taxon>Bacteroidia</taxon>
        <taxon>Marinilabiliales</taxon>
        <taxon>Marinilabiliaceae</taxon>
        <taxon>Thermophagus</taxon>
    </lineage>
</organism>
<dbReference type="InterPro" id="IPR024079">
    <property type="entry name" value="MetalloPept_cat_dom_sf"/>
</dbReference>
<evidence type="ECO:0000256" key="16">
    <source>
        <dbReference type="ARBA" id="ARBA00075608"/>
    </source>
</evidence>
<dbReference type="EC" id="3.4.15.5" evidence="14"/>
<comment type="similarity">
    <text evidence="2 17">Belongs to the peptidase M3 family.</text>
</comment>
<dbReference type="EMBL" id="FONA01000014">
    <property type="protein sequence ID" value="SFE59029.1"/>
    <property type="molecule type" value="Genomic_DNA"/>
</dbReference>
<dbReference type="FunCoup" id="A0A1I2BSF4">
    <property type="interactions" value="209"/>
</dbReference>
<dbReference type="GO" id="GO:0005829">
    <property type="term" value="C:cytosol"/>
    <property type="evidence" value="ECO:0007669"/>
    <property type="project" value="UniProtKB-ARBA"/>
</dbReference>
<dbReference type="NCBIfam" id="NF007624">
    <property type="entry name" value="PRK10280.1"/>
    <property type="match status" value="1"/>
</dbReference>
<keyword evidence="3" id="KW-0963">Cytoplasm</keyword>
<dbReference type="GO" id="GO:0046872">
    <property type="term" value="F:metal ion binding"/>
    <property type="evidence" value="ECO:0007669"/>
    <property type="project" value="UniProtKB-UniRule"/>
</dbReference>
<evidence type="ECO:0000256" key="12">
    <source>
        <dbReference type="ARBA" id="ARBA00052506"/>
    </source>
</evidence>
<dbReference type="FunFam" id="3.40.390.10:FF:000009">
    <property type="entry name" value="Oligopeptidase A"/>
    <property type="match status" value="1"/>
</dbReference>
<keyword evidence="6 17" id="KW-0479">Metal-binding</keyword>
<comment type="cofactor">
    <cofactor evidence="17">
        <name>Zn(2+)</name>
        <dbReference type="ChEBI" id="CHEBI:29105"/>
    </cofactor>
    <text evidence="17">Binds 1 zinc ion.</text>
</comment>
<evidence type="ECO:0000259" key="18">
    <source>
        <dbReference type="Pfam" id="PF01432"/>
    </source>
</evidence>
<dbReference type="EC" id="3.4.24.70" evidence="11"/>
<dbReference type="Gene3D" id="3.40.390.10">
    <property type="entry name" value="Collagenase (Catalytic Domain)"/>
    <property type="match status" value="1"/>
</dbReference>
<dbReference type="GO" id="GO:0006508">
    <property type="term" value="P:proteolysis"/>
    <property type="evidence" value="ECO:0007669"/>
    <property type="project" value="UniProtKB-KW"/>
</dbReference>
<sequence length="708" mass="80474">MRKINLISTVALAIIMSACGNGKSAHQDDEALKNNPLMKESTLPYHAPDFAAIENSHFKPALEAGIKEKLAEIEAIANNPEPPTFENTLVALEKSGHTLNRVYGIFNMLTGANTNPELQAVEEEIAPRMASLSDAIFLNEKMFQRVKSIYNQLDQLNLDAESRRLVEYYYERFVLAGANLSPEDKEKMKKLNEEEALLRTQFANRLLAAAKKGALVVEDKSKLKGLSDAELEALKQERDGKTVYVLPLLNTTQQPLFSSLDDRETRRELFLKSVSRASQGDENDTREIIKRIASIRAEQAQLLGFKNYAEWNLKDQMAQTPEAANKFMAELVPATVAKAKKEAQELQKLIDREGGNFKLEPWDWSYYAAKLQKAKYDLDENEIKPYFELNRVLEDGVFFAATKLYGITFKERHDIPVYSDDMRVFEIFNEDGSAVGLFYVDYFKRDNKAGGAWMSEIIGQSRLLNQKPVIYNVCNFPKPAEGEPALLTYDNVTTMFHEFGHALHGLLSDQKYPSLAGTNVSRDFVELPSQINEHWALYPEVFNNYAKHYKTGEPMPKELVDKVVKASKFNQGFALAEVLAAAGLDMQWHTITTDTSIDDVEAFEKQALENINLLIPQIPPRYSSPYFLHIWGHGYAAGYYAYLWAEMLDNDAFAWFMENGGLTRENGQRFREMILSRGNSEDLHKMFVDFRGKEPDITPMLKHRGLID</sequence>
<dbReference type="PROSITE" id="PS51257">
    <property type="entry name" value="PROKAR_LIPOPROTEIN"/>
    <property type="match status" value="1"/>
</dbReference>
<name>A0A1I2BSF4_9BACT</name>
<dbReference type="GO" id="GO:0008241">
    <property type="term" value="F:peptidyl-dipeptidase activity"/>
    <property type="evidence" value="ECO:0007669"/>
    <property type="project" value="UniProtKB-EC"/>
</dbReference>
<dbReference type="OrthoDB" id="9773538at2"/>
<dbReference type="InParanoid" id="A0A1I2BSF4"/>
<evidence type="ECO:0000313" key="21">
    <source>
        <dbReference type="Proteomes" id="UP000181976"/>
    </source>
</evidence>
<comment type="subcellular location">
    <subcellularLocation>
        <location evidence="1">Cytoplasm</location>
    </subcellularLocation>
</comment>
<dbReference type="Pfam" id="PF01432">
    <property type="entry name" value="Peptidase_M3"/>
    <property type="match status" value="1"/>
</dbReference>
<evidence type="ECO:0000313" key="20">
    <source>
        <dbReference type="EMBL" id="SFE59029.1"/>
    </source>
</evidence>
<dbReference type="Gene3D" id="1.10.1370.10">
    <property type="entry name" value="Neurolysin, domain 3"/>
    <property type="match status" value="1"/>
</dbReference>
<keyword evidence="9 17" id="KW-0482">Metalloprotease</keyword>
<dbReference type="Pfam" id="PF19310">
    <property type="entry name" value="TOP_N"/>
    <property type="match status" value="1"/>
</dbReference>
<dbReference type="InterPro" id="IPR045666">
    <property type="entry name" value="OpdA_N"/>
</dbReference>
<keyword evidence="5 17" id="KW-0645">Protease</keyword>
<keyword evidence="8 17" id="KW-0862">Zinc</keyword>
<dbReference type="eggNOG" id="COG0339">
    <property type="taxonomic scope" value="Bacteria"/>
</dbReference>
<comment type="function">
    <text evidence="13">Removes dipeptides from the C-termini of N-blocked tripeptides, tetrapeptides and larger peptides.</text>
</comment>
<keyword evidence="7 17" id="KW-0378">Hydrolase</keyword>
<accession>A0A1I2BSF4</accession>
<feature type="domain" description="Peptidase M3A/M3B catalytic" evidence="18">
    <location>
        <begin position="259"/>
        <end position="705"/>
    </location>
</feature>
<comment type="catalytic activity">
    <reaction evidence="10">
        <text>Hydrolysis of oligopeptides, with broad specificity. Gly or Ala commonly occur as P1 or P1' residues, but more distant residues are also important, as is shown by the fact that Z-Gly-Pro-Gly-|-Gly-Pro-Ala is cleaved, but not Z-(Gly)(5).</text>
        <dbReference type="EC" id="3.4.24.70"/>
    </reaction>
</comment>
<dbReference type="GO" id="GO:0004180">
    <property type="term" value="F:carboxypeptidase activity"/>
    <property type="evidence" value="ECO:0007669"/>
    <property type="project" value="UniProtKB-KW"/>
</dbReference>
<dbReference type="FunFam" id="1.10.1370.40:FF:000001">
    <property type="entry name" value="Dipeptidyl carboxypeptidase II"/>
    <property type="match status" value="1"/>
</dbReference>
<evidence type="ECO:0000259" key="19">
    <source>
        <dbReference type="Pfam" id="PF19310"/>
    </source>
</evidence>